<evidence type="ECO:0000313" key="3">
    <source>
        <dbReference type="EMBL" id="MXQ07557.1"/>
    </source>
</evidence>
<dbReference type="SUPFAM" id="SSF54506">
    <property type="entry name" value="Diaminopimelate epimerase-like"/>
    <property type="match status" value="1"/>
</dbReference>
<organism evidence="3 4">
    <name type="scientific">Kangsaoukella pontilimi</name>
    <dbReference type="NCBI Taxonomy" id="2691042"/>
    <lineage>
        <taxon>Bacteria</taxon>
        <taxon>Pseudomonadati</taxon>
        <taxon>Pseudomonadota</taxon>
        <taxon>Alphaproteobacteria</taxon>
        <taxon>Rhodobacterales</taxon>
        <taxon>Paracoccaceae</taxon>
        <taxon>Kangsaoukella</taxon>
    </lineage>
</organism>
<dbReference type="PANTHER" id="PTHR13774:SF32">
    <property type="entry name" value="ANTISENSE-ENHANCING SEQUENCE 1"/>
    <property type="match status" value="1"/>
</dbReference>
<comment type="caution">
    <text evidence="3">The sequence shown here is derived from an EMBL/GenBank/DDBJ whole genome shotgun (WGS) entry which is preliminary data.</text>
</comment>
<accession>A0A7C9MQN3</accession>
<dbReference type="GO" id="GO:0016853">
    <property type="term" value="F:isomerase activity"/>
    <property type="evidence" value="ECO:0007669"/>
    <property type="project" value="UniProtKB-KW"/>
</dbReference>
<reference evidence="3 4" key="2">
    <citation type="submission" date="2020-03" db="EMBL/GenBank/DDBJ databases">
        <title>Kangsaoukella pontilimi gen. nov., sp. nov., a new member of the family Rhodobacteraceae isolated from a tidal mudflat.</title>
        <authorList>
            <person name="Kim I.S."/>
        </authorList>
    </citation>
    <scope>NUCLEOTIDE SEQUENCE [LARGE SCALE GENOMIC DNA]</scope>
    <source>
        <strain evidence="3 4">GH1-50</strain>
    </source>
</reference>
<dbReference type="Gene3D" id="3.10.310.10">
    <property type="entry name" value="Diaminopimelate Epimerase, Chain A, domain 1"/>
    <property type="match status" value="2"/>
</dbReference>
<gene>
    <name evidence="3" type="ORF">GQ651_06830</name>
</gene>
<evidence type="ECO:0000256" key="2">
    <source>
        <dbReference type="PIRSR" id="PIRSR016184-1"/>
    </source>
</evidence>
<dbReference type="Proteomes" id="UP000480350">
    <property type="component" value="Unassembled WGS sequence"/>
</dbReference>
<keyword evidence="3" id="KW-0413">Isomerase</keyword>
<protein>
    <submittedName>
        <fullName evidence="3">PhzF family phenazine biosynthesis isomerase</fullName>
    </submittedName>
</protein>
<dbReference type="NCBIfam" id="TIGR00654">
    <property type="entry name" value="PhzF_family"/>
    <property type="match status" value="1"/>
</dbReference>
<sequence length="286" mass="30712">MTEYLVYDVFSDRPFAGNPLAVIPDASGLPEASLQKIAREFNFSETTFVFPPDAPEHHARVRIFTPTQEIPFAGHPTIGTAVALSALGRIPAEAYLELGVGPIPVRVDGSRASFVTEVPLQTWDSMTVEDVAVAAGLTPEDIRTDRHAPVIASVGLPFAVVELTDRETLARAAPNAAAFQAFRGFWPGSTHFDLLIYVRNGNRIDARMFAPLDGVPEDPATGSAACALAAYLGTLDGQSATFDVRQGDDMGRPSRITAEVTHEDGQHRSVRISGEATRVMAGRLTL</sequence>
<dbReference type="GO" id="GO:0005737">
    <property type="term" value="C:cytoplasm"/>
    <property type="evidence" value="ECO:0007669"/>
    <property type="project" value="TreeGrafter"/>
</dbReference>
<dbReference type="RefSeq" id="WP_160763426.1">
    <property type="nucleotide sequence ID" value="NZ_WUPT01000001.1"/>
</dbReference>
<keyword evidence="4" id="KW-1185">Reference proteome</keyword>
<feature type="active site" evidence="2">
    <location>
        <position position="45"/>
    </location>
</feature>
<dbReference type="InterPro" id="IPR003719">
    <property type="entry name" value="Phenazine_PhzF-like"/>
</dbReference>
<dbReference type="PIRSF" id="PIRSF016184">
    <property type="entry name" value="PhzC_PhzF"/>
    <property type="match status" value="1"/>
</dbReference>
<dbReference type="EMBL" id="WUPT01000001">
    <property type="protein sequence ID" value="MXQ07557.1"/>
    <property type="molecule type" value="Genomic_DNA"/>
</dbReference>
<dbReference type="PANTHER" id="PTHR13774">
    <property type="entry name" value="PHENAZINE BIOSYNTHESIS PROTEIN"/>
    <property type="match status" value="1"/>
</dbReference>
<evidence type="ECO:0000256" key="1">
    <source>
        <dbReference type="ARBA" id="ARBA00008270"/>
    </source>
</evidence>
<evidence type="ECO:0000313" key="4">
    <source>
        <dbReference type="Proteomes" id="UP000480350"/>
    </source>
</evidence>
<reference evidence="3 4" key="1">
    <citation type="submission" date="2019-12" db="EMBL/GenBank/DDBJ databases">
        <authorList>
            <person name="Lee S.D."/>
        </authorList>
    </citation>
    <scope>NUCLEOTIDE SEQUENCE [LARGE SCALE GENOMIC DNA]</scope>
    <source>
        <strain evidence="3 4">GH1-50</strain>
    </source>
</reference>
<dbReference type="AlphaFoldDB" id="A0A7C9MQN3"/>
<proteinExistence type="inferred from homology"/>
<dbReference type="Pfam" id="PF02567">
    <property type="entry name" value="PhzC-PhzF"/>
    <property type="match status" value="1"/>
</dbReference>
<comment type="similarity">
    <text evidence="1">Belongs to the PhzF family.</text>
</comment>
<name>A0A7C9MQN3_9RHOB</name>